<evidence type="ECO:0000256" key="1">
    <source>
        <dbReference type="SAM" id="Phobius"/>
    </source>
</evidence>
<proteinExistence type="predicted"/>
<dbReference type="EMBL" id="JAMTCJ010000003">
    <property type="protein sequence ID" value="MCP2177340.1"/>
    <property type="molecule type" value="Genomic_DNA"/>
</dbReference>
<keyword evidence="1" id="KW-0472">Membrane</keyword>
<feature type="transmembrane region" description="Helical" evidence="1">
    <location>
        <begin position="109"/>
        <end position="126"/>
    </location>
</feature>
<name>A0ABT1HGG6_9NOCA</name>
<feature type="transmembrane region" description="Helical" evidence="1">
    <location>
        <begin position="83"/>
        <end position="102"/>
    </location>
</feature>
<keyword evidence="1" id="KW-1133">Transmembrane helix</keyword>
<accession>A0ABT1HGG6</accession>
<gene>
    <name evidence="2" type="ORF">LX13_003168</name>
</gene>
<keyword evidence="1" id="KW-0812">Transmembrane</keyword>
<organism evidence="2 3">
    <name type="scientific">Williamsia maris</name>
    <dbReference type="NCBI Taxonomy" id="72806"/>
    <lineage>
        <taxon>Bacteria</taxon>
        <taxon>Bacillati</taxon>
        <taxon>Actinomycetota</taxon>
        <taxon>Actinomycetes</taxon>
        <taxon>Mycobacteriales</taxon>
        <taxon>Nocardiaceae</taxon>
        <taxon>Williamsia</taxon>
    </lineage>
</organism>
<comment type="caution">
    <text evidence="2">The sequence shown here is derived from an EMBL/GenBank/DDBJ whole genome shotgun (WGS) entry which is preliminary data.</text>
</comment>
<feature type="transmembrane region" description="Helical" evidence="1">
    <location>
        <begin position="12"/>
        <end position="31"/>
    </location>
</feature>
<protein>
    <submittedName>
        <fullName evidence="2">Uncharacterized protein</fullName>
    </submittedName>
</protein>
<keyword evidence="3" id="KW-1185">Reference proteome</keyword>
<sequence length="171" mass="18082">MWLISGVTQQIAWWTFLVSSLFAGGVTWLGGRAGQPLVPEDEFTVYHGSYQPLNGATVSKAYETSLEINTDIGSPTADVVRTVSLSSFVILLIASVVLAALLRRPVPSAGAVVVPLVAATIVAVALPGGRWGAGLDNTWSMVVVLAAVALHLLWTHILRTRFQQATATATT</sequence>
<reference evidence="2 3" key="1">
    <citation type="submission" date="2022-06" db="EMBL/GenBank/DDBJ databases">
        <title>Genomic Encyclopedia of Archaeal and Bacterial Type Strains, Phase II (KMG-II): from individual species to whole genera.</title>
        <authorList>
            <person name="Goeker M."/>
        </authorList>
    </citation>
    <scope>NUCLEOTIDE SEQUENCE [LARGE SCALE GENOMIC DNA]</scope>
    <source>
        <strain evidence="2 3">DSM 44693</strain>
    </source>
</reference>
<feature type="transmembrane region" description="Helical" evidence="1">
    <location>
        <begin position="138"/>
        <end position="154"/>
    </location>
</feature>
<dbReference type="Proteomes" id="UP001206895">
    <property type="component" value="Unassembled WGS sequence"/>
</dbReference>
<evidence type="ECO:0000313" key="2">
    <source>
        <dbReference type="EMBL" id="MCP2177340.1"/>
    </source>
</evidence>
<evidence type="ECO:0000313" key="3">
    <source>
        <dbReference type="Proteomes" id="UP001206895"/>
    </source>
</evidence>